<keyword evidence="2" id="KW-1185">Reference proteome</keyword>
<gene>
    <name evidence="1" type="ORF">V1525DRAFT_398510</name>
</gene>
<dbReference type="Proteomes" id="UP001433508">
    <property type="component" value="Unassembled WGS sequence"/>
</dbReference>
<comment type="caution">
    <text evidence="1">The sequence shown here is derived from an EMBL/GenBank/DDBJ whole genome shotgun (WGS) entry which is preliminary data.</text>
</comment>
<organism evidence="1 2">
    <name type="scientific">Lipomyces kononenkoae</name>
    <name type="common">Yeast</name>
    <dbReference type="NCBI Taxonomy" id="34357"/>
    <lineage>
        <taxon>Eukaryota</taxon>
        <taxon>Fungi</taxon>
        <taxon>Dikarya</taxon>
        <taxon>Ascomycota</taxon>
        <taxon>Saccharomycotina</taxon>
        <taxon>Lipomycetes</taxon>
        <taxon>Lipomycetales</taxon>
        <taxon>Lipomycetaceae</taxon>
        <taxon>Lipomyces</taxon>
    </lineage>
</organism>
<evidence type="ECO:0000313" key="2">
    <source>
        <dbReference type="Proteomes" id="UP001433508"/>
    </source>
</evidence>
<protein>
    <submittedName>
        <fullName evidence="1">Uncharacterized protein</fullName>
    </submittedName>
</protein>
<reference evidence="2" key="1">
    <citation type="journal article" date="2024" name="Front. Bioeng. Biotechnol.">
        <title>Genome-scale model development and genomic sequencing of the oleaginous clade Lipomyces.</title>
        <authorList>
            <person name="Czajka J.J."/>
            <person name="Han Y."/>
            <person name="Kim J."/>
            <person name="Mondo S.J."/>
            <person name="Hofstad B.A."/>
            <person name="Robles A."/>
            <person name="Haridas S."/>
            <person name="Riley R."/>
            <person name="LaButti K."/>
            <person name="Pangilinan J."/>
            <person name="Andreopoulos W."/>
            <person name="Lipzen A."/>
            <person name="Yan J."/>
            <person name="Wang M."/>
            <person name="Ng V."/>
            <person name="Grigoriev I.V."/>
            <person name="Spatafora J.W."/>
            <person name="Magnuson J.K."/>
            <person name="Baker S.E."/>
            <person name="Pomraning K.R."/>
        </authorList>
    </citation>
    <scope>NUCLEOTIDE SEQUENCE [LARGE SCALE GENOMIC DNA]</scope>
    <source>
        <strain evidence="2">CBS 7786</strain>
    </source>
</reference>
<evidence type="ECO:0000313" key="1">
    <source>
        <dbReference type="EMBL" id="KAK9239337.1"/>
    </source>
</evidence>
<proteinExistence type="predicted"/>
<sequence>MKPDIPTNTGLPAKSTDTSSSGSATSTLFSHIGKIYLLPVHLSSDKYEIWVNTLKAHGAEITHELADAQIVLANLGNPQRTEMELRRRDALQIAEISVLQLNWAQQSLSAGTLVDRGEFILYSNPRRPLQHIKGEATKRTRRTSTPKDSTADSDSSSTAKSTAPRKRARRSSVTIRNLDPIYHKKNSCERPHPLICKNEELSSILKKIRHIRELMSNNISVRAYSSAIASIRSYPYQIENAKEISKLAGCGGKVVKLVDEYLKTGAIESETKILDEPDMQAVERLYNIWGVGGKTAFEWYNKYGWQNVEDVKEHGWSELSKAQKAGVMHYNEFSMVLTHSQVRFIADQIQQHAQAIFPGAQSVVCGSYRRGAQTHSDVDIVLSVPSDEPGIHLVLLESLVKSLQQANLISDVLSISSVDSDRQRKGSLLDLALVVWSTIPTPEDTLKHYRVDIICVDWAIVGCAVVGWTGGTTFERDIRIRAKEIGLKCSSSGIFDRRTGKLVDTSAETIAAAERRVFEVLRLPYFPPDLRNTG</sequence>
<dbReference type="EMBL" id="MU971347">
    <property type="protein sequence ID" value="KAK9239337.1"/>
    <property type="molecule type" value="Genomic_DNA"/>
</dbReference>
<name>A0ACC3T5T9_LIPKO</name>
<accession>A0ACC3T5T9</accession>